<dbReference type="AlphaFoldDB" id="A0AAW0KKU4"/>
<evidence type="ECO:0000259" key="1">
    <source>
        <dbReference type="Pfam" id="PF12146"/>
    </source>
</evidence>
<accession>A0AAW0KKU4</accession>
<protein>
    <submittedName>
        <fullName evidence="2">Caffeoylshikimate esterase</fullName>
    </submittedName>
</protein>
<dbReference type="InterPro" id="IPR029058">
    <property type="entry name" value="AB_hydrolase_fold"/>
</dbReference>
<sequence>MHTKGFDINAQAPDLGGVKYEEDYIVNSRGLKLFTCKWIPENQEPKALIFLCHGYAMECSITMNSTATRLVKAGFAVYGIDYEGHGKSAGLQGLVEIFDNDYIVNSRGLKLFTCKWIPENQEPKALIFLCHGYAMECSITMNSTATRLVKAGFAVYGIDYEGHGKSAGLQGLVEIFDNVVDDCSDHFTTICEKKENKGKMRYLLGESMGGAMCLLLHRKKPDYWDGAVLVAPMCKIADDMKPSPIVISILTRLSTIIPTWKIIPGQDIIDLAFKDPEIRKQIADDMKPSPIVISILTRLSTIIPTWKIIPGQDIIDLAFKDPEIRKQVRANPYCYKGKTRLRTGYELLRISTDIEKRLQEVSLPFLVLHGEEDRVTDKAVSQQLHALASSTDKTIKMYPEMWHGLLYGEPQQNLDIVYADIISWLEKRSTLGNSRLEREHKHENDRSLKD</sequence>
<reference evidence="2 3" key="1">
    <citation type="journal article" date="2018" name="Sci. Data">
        <title>The draft genome sequence of cork oak.</title>
        <authorList>
            <person name="Ramos A.M."/>
            <person name="Usie A."/>
            <person name="Barbosa P."/>
            <person name="Barros P.M."/>
            <person name="Capote T."/>
            <person name="Chaves I."/>
            <person name="Simoes F."/>
            <person name="Abreu I."/>
            <person name="Carrasquinho I."/>
            <person name="Faro C."/>
            <person name="Guimaraes J.B."/>
            <person name="Mendonca D."/>
            <person name="Nobrega F."/>
            <person name="Rodrigues L."/>
            <person name="Saibo N.J.M."/>
            <person name="Varela M.C."/>
            <person name="Egas C."/>
            <person name="Matos J."/>
            <person name="Miguel C.M."/>
            <person name="Oliveira M.M."/>
            <person name="Ricardo C.P."/>
            <person name="Goncalves S."/>
        </authorList>
    </citation>
    <scope>NUCLEOTIDE SEQUENCE [LARGE SCALE GENOMIC DNA]</scope>
    <source>
        <strain evidence="3">cv. HL8</strain>
    </source>
</reference>
<dbReference type="Gene3D" id="3.40.50.1820">
    <property type="entry name" value="alpha/beta hydrolase"/>
    <property type="match status" value="2"/>
</dbReference>
<comment type="caution">
    <text evidence="2">The sequence shown here is derived from an EMBL/GenBank/DDBJ whole genome shotgun (WGS) entry which is preliminary data.</text>
</comment>
<dbReference type="Proteomes" id="UP000237347">
    <property type="component" value="Unassembled WGS sequence"/>
</dbReference>
<keyword evidence="3" id="KW-1185">Reference proteome</keyword>
<feature type="domain" description="Serine aminopeptidase S33" evidence="1">
    <location>
        <begin position="288"/>
        <end position="410"/>
    </location>
</feature>
<dbReference type="PANTHER" id="PTHR11614">
    <property type="entry name" value="PHOSPHOLIPASE-RELATED"/>
    <property type="match status" value="1"/>
</dbReference>
<dbReference type="EMBL" id="PKMF04000282">
    <property type="protein sequence ID" value="KAK7839472.1"/>
    <property type="molecule type" value="Genomic_DNA"/>
</dbReference>
<dbReference type="InterPro" id="IPR022742">
    <property type="entry name" value="Hydrolase_4"/>
</dbReference>
<evidence type="ECO:0000313" key="3">
    <source>
        <dbReference type="Proteomes" id="UP000237347"/>
    </source>
</evidence>
<name>A0AAW0KKU4_QUESU</name>
<feature type="domain" description="Serine aminopeptidase S33" evidence="1">
    <location>
        <begin position="43"/>
        <end position="99"/>
    </location>
</feature>
<dbReference type="InterPro" id="IPR051044">
    <property type="entry name" value="MAG_DAG_Lipase"/>
</dbReference>
<gene>
    <name evidence="2" type="primary">CSE_8</name>
    <name evidence="2" type="ORF">CFP56_017955</name>
</gene>
<dbReference type="SUPFAM" id="SSF53474">
    <property type="entry name" value="alpha/beta-Hydrolases"/>
    <property type="match status" value="2"/>
</dbReference>
<proteinExistence type="predicted"/>
<organism evidence="2 3">
    <name type="scientific">Quercus suber</name>
    <name type="common">Cork oak</name>
    <dbReference type="NCBI Taxonomy" id="58331"/>
    <lineage>
        <taxon>Eukaryota</taxon>
        <taxon>Viridiplantae</taxon>
        <taxon>Streptophyta</taxon>
        <taxon>Embryophyta</taxon>
        <taxon>Tracheophyta</taxon>
        <taxon>Spermatophyta</taxon>
        <taxon>Magnoliopsida</taxon>
        <taxon>eudicotyledons</taxon>
        <taxon>Gunneridae</taxon>
        <taxon>Pentapetalae</taxon>
        <taxon>rosids</taxon>
        <taxon>fabids</taxon>
        <taxon>Fagales</taxon>
        <taxon>Fagaceae</taxon>
        <taxon>Quercus</taxon>
    </lineage>
</organism>
<feature type="domain" description="Serine aminopeptidase S33" evidence="1">
    <location>
        <begin position="121"/>
        <end position="285"/>
    </location>
</feature>
<dbReference type="Pfam" id="PF12146">
    <property type="entry name" value="Hydrolase_4"/>
    <property type="match status" value="3"/>
</dbReference>
<evidence type="ECO:0000313" key="2">
    <source>
        <dbReference type="EMBL" id="KAK7839472.1"/>
    </source>
</evidence>